<feature type="transmembrane region" description="Helical" evidence="1">
    <location>
        <begin position="449"/>
        <end position="467"/>
    </location>
</feature>
<dbReference type="Pfam" id="PF26626">
    <property type="entry name" value="DUF8201"/>
    <property type="match status" value="1"/>
</dbReference>
<accession>A0AAJ6BFW7</accession>
<sequence>MLLTLLAWLYITWNCFAWGHLLFRLAGRRFLLPDRAPDPGITCLTGLLTIGMLASWASLFTALDGFPHAIVLGGTIGWTLGRTNRRFLRDSILPLKTAVSSWPIGALLAACLLLVLVISSYEIKHPDTLIYHAQAIHWMETYKAVPGLVHLDSMMAMANLWFTAMAMFRFNFLGAHPFLFLNGAVLCWFFGFIGNRLAASRTANGYHWQETTGWLLLLVFSLLSWTQVRLTAASASPDFIVSLLCWSSFYLLLKGWPQTGNSKAVPLYLFLLVFFTCGAFVSKLSTAALVLLPLLVAGRLLWQRQYRAFSWLPLTLLLFLLPFCLRNLISAGYPFYPSSFMGNWWNPDWKYNPAKMTIVREYVTAYARDPERTTPVHEMATAGPGQWIPVWWKTVAGVDQLLLVSLALLLLAFLVRWPLKKLDSRWRLVLLVSGGGSLIWFWVAPAVRFGTGFLLPLWYCLFLAVWPSRFVKERWEGRAALRGFAGLLLIVSLAASAYSIYRVTHYYLKDQVWVPAGVRAIPYTPVNCQGQVFNLTLEDDYSGFSPVPVIKDSCQRFRLRDTSLQSGFKANP</sequence>
<dbReference type="AlphaFoldDB" id="A0AAJ6BFW7"/>
<gene>
    <name evidence="3" type="ORF">P0Y53_23965</name>
</gene>
<feature type="transmembrane region" description="Helical" evidence="1">
    <location>
        <begin position="268"/>
        <end position="296"/>
    </location>
</feature>
<dbReference type="EMBL" id="CP119311">
    <property type="protein sequence ID" value="WEK35553.1"/>
    <property type="molecule type" value="Genomic_DNA"/>
</dbReference>
<feature type="transmembrane region" description="Helical" evidence="1">
    <location>
        <begin position="479"/>
        <end position="501"/>
    </location>
</feature>
<evidence type="ECO:0000313" key="4">
    <source>
        <dbReference type="Proteomes" id="UP001220610"/>
    </source>
</evidence>
<dbReference type="InterPro" id="IPR058514">
    <property type="entry name" value="DUF8201"/>
</dbReference>
<protein>
    <recommendedName>
        <fullName evidence="2">DUF8201 domain-containing protein</fullName>
    </recommendedName>
</protein>
<evidence type="ECO:0000313" key="3">
    <source>
        <dbReference type="EMBL" id="WEK35553.1"/>
    </source>
</evidence>
<organism evidence="3 4">
    <name type="scientific">Candidatus Pseudobacter hemicellulosilyticus</name>
    <dbReference type="NCBI Taxonomy" id="3121375"/>
    <lineage>
        <taxon>Bacteria</taxon>
        <taxon>Pseudomonadati</taxon>
        <taxon>Bacteroidota</taxon>
        <taxon>Chitinophagia</taxon>
        <taxon>Chitinophagales</taxon>
        <taxon>Chitinophagaceae</taxon>
        <taxon>Pseudobacter</taxon>
    </lineage>
</organism>
<keyword evidence="1" id="KW-1133">Transmembrane helix</keyword>
<reference evidence="3" key="1">
    <citation type="submission" date="2023-03" db="EMBL/GenBank/DDBJ databases">
        <title>Andean soil-derived lignocellulolytic bacterial consortium as a source of novel taxa and putative plastic-active enzymes.</title>
        <authorList>
            <person name="Diaz-Garcia L."/>
            <person name="Chuvochina M."/>
            <person name="Feuerriegel G."/>
            <person name="Bunk B."/>
            <person name="Sproer C."/>
            <person name="Streit W.R."/>
            <person name="Rodriguez L.M."/>
            <person name="Overmann J."/>
            <person name="Jimenez D.J."/>
        </authorList>
    </citation>
    <scope>NUCLEOTIDE SEQUENCE</scope>
    <source>
        <strain evidence="3">MAG 7</strain>
    </source>
</reference>
<proteinExistence type="predicted"/>
<feature type="transmembrane region" description="Helical" evidence="1">
    <location>
        <begin position="426"/>
        <end position="443"/>
    </location>
</feature>
<feature type="transmembrane region" description="Helical" evidence="1">
    <location>
        <begin position="6"/>
        <end position="27"/>
    </location>
</feature>
<feature type="transmembrane region" description="Helical" evidence="1">
    <location>
        <begin position="102"/>
        <end position="121"/>
    </location>
</feature>
<evidence type="ECO:0000259" key="2">
    <source>
        <dbReference type="Pfam" id="PF26626"/>
    </source>
</evidence>
<feature type="transmembrane region" description="Helical" evidence="1">
    <location>
        <begin position="308"/>
        <end position="329"/>
    </location>
</feature>
<dbReference type="InterPro" id="IPR058065">
    <property type="entry name" value="LIC_10190-like"/>
</dbReference>
<feature type="domain" description="DUF8201" evidence="2">
    <location>
        <begin position="1"/>
        <end position="455"/>
    </location>
</feature>
<dbReference type="Proteomes" id="UP001220610">
    <property type="component" value="Chromosome"/>
</dbReference>
<dbReference type="NCBIfam" id="NF047510">
    <property type="entry name" value="LIC_10190_fam"/>
    <property type="match status" value="1"/>
</dbReference>
<keyword evidence="1" id="KW-0812">Transmembrane</keyword>
<evidence type="ECO:0000256" key="1">
    <source>
        <dbReference type="SAM" id="Phobius"/>
    </source>
</evidence>
<feature type="transmembrane region" description="Helical" evidence="1">
    <location>
        <begin position="39"/>
        <end position="59"/>
    </location>
</feature>
<feature type="transmembrane region" description="Helical" evidence="1">
    <location>
        <begin position="401"/>
        <end position="419"/>
    </location>
</feature>
<name>A0AAJ6BFW7_9BACT</name>
<feature type="transmembrane region" description="Helical" evidence="1">
    <location>
        <begin position="213"/>
        <end position="232"/>
    </location>
</feature>
<feature type="transmembrane region" description="Helical" evidence="1">
    <location>
        <begin position="175"/>
        <end position="193"/>
    </location>
</feature>
<keyword evidence="1" id="KW-0472">Membrane</keyword>
<feature type="transmembrane region" description="Helical" evidence="1">
    <location>
        <begin position="239"/>
        <end position="256"/>
    </location>
</feature>